<feature type="chain" id="PRO_5044291068" description="Photolyase/cryptochrome alpha/beta domain-containing protein" evidence="1">
    <location>
        <begin position="33"/>
        <end position="164"/>
    </location>
</feature>
<dbReference type="GeneID" id="17256551"/>
<evidence type="ECO:0000259" key="2">
    <source>
        <dbReference type="PROSITE" id="PS51645"/>
    </source>
</evidence>
<keyword evidence="4" id="KW-1185">Reference proteome</keyword>
<reference evidence="3" key="2">
    <citation type="submission" date="2024-10" db="UniProtKB">
        <authorList>
            <consortium name="EnsemblProtists"/>
        </authorList>
    </citation>
    <scope>IDENTIFICATION</scope>
</reference>
<dbReference type="RefSeq" id="XP_005762915.1">
    <property type="nucleotide sequence ID" value="XM_005762858.1"/>
</dbReference>
<dbReference type="HOGENOM" id="CLU_1622082_0_0_1"/>
<dbReference type="AlphaFoldDB" id="A0A0D3IGV1"/>
<dbReference type="PANTHER" id="PTHR47832">
    <property type="entry name" value="DNA PHOTOLYASE"/>
    <property type="match status" value="1"/>
</dbReference>
<dbReference type="Proteomes" id="UP000013827">
    <property type="component" value="Unassembled WGS sequence"/>
</dbReference>
<sequence length="164" mass="17345">MVTPPHLVRPRPRLANWLSSFLLLAPSRALVAVRPFIHAVQHHPLRQRSSAAAAADGAGAQLVWLTGAEDLRLSDHGGFEAASAAGAVVPVFVLDPAVHLSYPPPRLRRLHRALSSLEAALSEEYGVTLVVRRGGASAVLPQVAQECGATACQSGQRCTRAATK</sequence>
<dbReference type="InterPro" id="IPR006050">
    <property type="entry name" value="DNA_photolyase_N"/>
</dbReference>
<protein>
    <recommendedName>
        <fullName evidence="2">Photolyase/cryptochrome alpha/beta domain-containing protein</fullName>
    </recommendedName>
</protein>
<dbReference type="PaxDb" id="2903-EOD10486"/>
<proteinExistence type="predicted"/>
<evidence type="ECO:0000313" key="4">
    <source>
        <dbReference type="Proteomes" id="UP000013827"/>
    </source>
</evidence>
<organism evidence="3 4">
    <name type="scientific">Emiliania huxleyi (strain CCMP1516)</name>
    <dbReference type="NCBI Taxonomy" id="280463"/>
    <lineage>
        <taxon>Eukaryota</taxon>
        <taxon>Haptista</taxon>
        <taxon>Haptophyta</taxon>
        <taxon>Prymnesiophyceae</taxon>
        <taxon>Isochrysidales</taxon>
        <taxon>Noelaerhabdaceae</taxon>
        <taxon>Emiliania</taxon>
    </lineage>
</organism>
<dbReference type="KEGG" id="ehx:EMIHUDRAFT_215726"/>
<dbReference type="PROSITE" id="PS51645">
    <property type="entry name" value="PHR_CRY_ALPHA_BETA"/>
    <property type="match status" value="1"/>
</dbReference>
<accession>A0A0D3IGV1</accession>
<feature type="domain" description="Photolyase/cryptochrome alpha/beta" evidence="2">
    <location>
        <begin position="61"/>
        <end position="164"/>
    </location>
</feature>
<reference evidence="4" key="1">
    <citation type="journal article" date="2013" name="Nature">
        <title>Pan genome of the phytoplankton Emiliania underpins its global distribution.</title>
        <authorList>
            <person name="Read B.A."/>
            <person name="Kegel J."/>
            <person name="Klute M.J."/>
            <person name="Kuo A."/>
            <person name="Lefebvre S.C."/>
            <person name="Maumus F."/>
            <person name="Mayer C."/>
            <person name="Miller J."/>
            <person name="Monier A."/>
            <person name="Salamov A."/>
            <person name="Young J."/>
            <person name="Aguilar M."/>
            <person name="Claverie J.M."/>
            <person name="Frickenhaus S."/>
            <person name="Gonzalez K."/>
            <person name="Herman E.K."/>
            <person name="Lin Y.C."/>
            <person name="Napier J."/>
            <person name="Ogata H."/>
            <person name="Sarno A.F."/>
            <person name="Shmutz J."/>
            <person name="Schroeder D."/>
            <person name="de Vargas C."/>
            <person name="Verret F."/>
            <person name="von Dassow P."/>
            <person name="Valentin K."/>
            <person name="Van de Peer Y."/>
            <person name="Wheeler G."/>
            <person name="Dacks J.B."/>
            <person name="Delwiche C.F."/>
            <person name="Dyhrman S.T."/>
            <person name="Glockner G."/>
            <person name="John U."/>
            <person name="Richards T."/>
            <person name="Worden A.Z."/>
            <person name="Zhang X."/>
            <person name="Grigoriev I.V."/>
            <person name="Allen A.E."/>
            <person name="Bidle K."/>
            <person name="Borodovsky M."/>
            <person name="Bowler C."/>
            <person name="Brownlee C."/>
            <person name="Cock J.M."/>
            <person name="Elias M."/>
            <person name="Gladyshev V.N."/>
            <person name="Groth M."/>
            <person name="Guda C."/>
            <person name="Hadaegh A."/>
            <person name="Iglesias-Rodriguez M.D."/>
            <person name="Jenkins J."/>
            <person name="Jones B.M."/>
            <person name="Lawson T."/>
            <person name="Leese F."/>
            <person name="Lindquist E."/>
            <person name="Lobanov A."/>
            <person name="Lomsadze A."/>
            <person name="Malik S.B."/>
            <person name="Marsh M.E."/>
            <person name="Mackinder L."/>
            <person name="Mock T."/>
            <person name="Mueller-Roeber B."/>
            <person name="Pagarete A."/>
            <person name="Parker M."/>
            <person name="Probert I."/>
            <person name="Quesneville H."/>
            <person name="Raines C."/>
            <person name="Rensing S.A."/>
            <person name="Riano-Pachon D.M."/>
            <person name="Richier S."/>
            <person name="Rokitta S."/>
            <person name="Shiraiwa Y."/>
            <person name="Soanes D.M."/>
            <person name="van der Giezen M."/>
            <person name="Wahlund T.M."/>
            <person name="Williams B."/>
            <person name="Wilson W."/>
            <person name="Wolfe G."/>
            <person name="Wurch L.L."/>
        </authorList>
    </citation>
    <scope>NUCLEOTIDE SEQUENCE</scope>
</reference>
<dbReference type="InterPro" id="IPR036155">
    <property type="entry name" value="Crypto/Photolyase_N_sf"/>
</dbReference>
<evidence type="ECO:0000256" key="1">
    <source>
        <dbReference type="SAM" id="SignalP"/>
    </source>
</evidence>
<dbReference type="InterPro" id="IPR014729">
    <property type="entry name" value="Rossmann-like_a/b/a_fold"/>
</dbReference>
<name>A0A0D3IGV1_EMIH1</name>
<feature type="signal peptide" evidence="1">
    <location>
        <begin position="1"/>
        <end position="32"/>
    </location>
</feature>
<dbReference type="SUPFAM" id="SSF52425">
    <property type="entry name" value="Cryptochrome/photolyase, N-terminal domain"/>
    <property type="match status" value="1"/>
</dbReference>
<evidence type="ECO:0000313" key="3">
    <source>
        <dbReference type="EnsemblProtists" id="EOD10486"/>
    </source>
</evidence>
<keyword evidence="1" id="KW-0732">Signal</keyword>
<dbReference type="PANTHER" id="PTHR47832:SF1">
    <property type="entry name" value="DNA PHOTOLYASE"/>
    <property type="match status" value="1"/>
</dbReference>
<dbReference type="Pfam" id="PF00875">
    <property type="entry name" value="DNA_photolyase"/>
    <property type="match status" value="1"/>
</dbReference>
<dbReference type="EnsemblProtists" id="EOD10486">
    <property type="protein sequence ID" value="EOD10486"/>
    <property type="gene ID" value="EMIHUDRAFT_215726"/>
</dbReference>
<dbReference type="Gene3D" id="3.40.50.620">
    <property type="entry name" value="HUPs"/>
    <property type="match status" value="1"/>
</dbReference>